<feature type="domain" description="Peptidase S9 prolyl oligopeptidase catalytic" evidence="1">
    <location>
        <begin position="466"/>
        <end position="673"/>
    </location>
</feature>
<dbReference type="SUPFAM" id="SSF82171">
    <property type="entry name" value="DPP6 N-terminal domain-like"/>
    <property type="match status" value="1"/>
</dbReference>
<reference evidence="2 3" key="1">
    <citation type="submission" date="2024-11" db="EMBL/GenBank/DDBJ databases">
        <title>Chromosome-level genome assembly of the freshwater bivalve Anodonta woodiana.</title>
        <authorList>
            <person name="Chen X."/>
        </authorList>
    </citation>
    <scope>NUCLEOTIDE SEQUENCE [LARGE SCALE GENOMIC DNA]</scope>
    <source>
        <strain evidence="2">MN2024</strain>
        <tissue evidence="2">Gills</tissue>
    </source>
</reference>
<dbReference type="InterPro" id="IPR029058">
    <property type="entry name" value="AB_hydrolase_fold"/>
</dbReference>
<organism evidence="2 3">
    <name type="scientific">Sinanodonta woodiana</name>
    <name type="common">Chinese pond mussel</name>
    <name type="synonym">Anodonta woodiana</name>
    <dbReference type="NCBI Taxonomy" id="1069815"/>
    <lineage>
        <taxon>Eukaryota</taxon>
        <taxon>Metazoa</taxon>
        <taxon>Spiralia</taxon>
        <taxon>Lophotrochozoa</taxon>
        <taxon>Mollusca</taxon>
        <taxon>Bivalvia</taxon>
        <taxon>Autobranchia</taxon>
        <taxon>Heteroconchia</taxon>
        <taxon>Palaeoheterodonta</taxon>
        <taxon>Unionida</taxon>
        <taxon>Unionoidea</taxon>
        <taxon>Unionidae</taxon>
        <taxon>Unioninae</taxon>
        <taxon>Sinanodonta</taxon>
    </lineage>
</organism>
<accession>A0ABD3WJH8</accession>
<dbReference type="Pfam" id="PF00326">
    <property type="entry name" value="Peptidase_S9"/>
    <property type="match status" value="1"/>
</dbReference>
<dbReference type="Gene3D" id="2.120.10.30">
    <property type="entry name" value="TolB, C-terminal domain"/>
    <property type="match status" value="1"/>
</dbReference>
<evidence type="ECO:0000313" key="2">
    <source>
        <dbReference type="EMBL" id="KAL3874124.1"/>
    </source>
</evidence>
<dbReference type="Gene3D" id="3.40.50.1820">
    <property type="entry name" value="alpha/beta hydrolase"/>
    <property type="match status" value="1"/>
</dbReference>
<dbReference type="PANTHER" id="PTHR43056:SF5">
    <property type="entry name" value="PEPTIDASE S9 PROLYL OLIGOPEPTIDASE CATALYTIC DOMAIN-CONTAINING PROTEIN"/>
    <property type="match status" value="1"/>
</dbReference>
<keyword evidence="3" id="KW-1185">Reference proteome</keyword>
<evidence type="ECO:0000313" key="3">
    <source>
        <dbReference type="Proteomes" id="UP001634394"/>
    </source>
</evidence>
<evidence type="ECO:0000259" key="1">
    <source>
        <dbReference type="Pfam" id="PF00326"/>
    </source>
</evidence>
<comment type="caution">
    <text evidence="2">The sequence shown here is derived from an EMBL/GenBank/DDBJ whole genome shotgun (WGS) entry which is preliminary data.</text>
</comment>
<name>A0ABD3WJH8_SINWO</name>
<dbReference type="EMBL" id="JBJQND010000006">
    <property type="protein sequence ID" value="KAL3874124.1"/>
    <property type="molecule type" value="Genomic_DNA"/>
</dbReference>
<dbReference type="AlphaFoldDB" id="A0ABD3WJH8"/>
<dbReference type="InterPro" id="IPR050585">
    <property type="entry name" value="Xaa-Pro_dipeptidyl-ppase/CocE"/>
</dbReference>
<dbReference type="PANTHER" id="PTHR43056">
    <property type="entry name" value="PEPTIDASE S9 PROLYL OLIGOPEPTIDASE"/>
    <property type="match status" value="1"/>
</dbReference>
<dbReference type="InterPro" id="IPR011042">
    <property type="entry name" value="6-blade_b-propeller_TolB-like"/>
</dbReference>
<dbReference type="SUPFAM" id="SSF53474">
    <property type="entry name" value="alpha/beta-Hydrolases"/>
    <property type="match status" value="1"/>
</dbReference>
<gene>
    <name evidence="2" type="ORF">ACJMK2_037179</name>
</gene>
<dbReference type="InterPro" id="IPR001375">
    <property type="entry name" value="Peptidase_S9_cat"/>
</dbReference>
<proteinExistence type="predicted"/>
<dbReference type="Proteomes" id="UP001634394">
    <property type="component" value="Unassembled WGS sequence"/>
</dbReference>
<sequence>MQVISLTHRIIYTVVNIATVQARTLSRYFSNMSAAVSSYGTWKSPISSQLISESSVAFQEVHTDLNSANSDTVYWTELRYDDGGRYVVCSQKSGEPTFQSLTPAGFNARTRVHEYGGGAAMVYDGAVYFSNFTDQRMYVHSSTMEAPEPVTEDGTSHRFADAVFHSKTGRIYCVREDHSLVEKGQDKEPKNTIVSINPVTGSMTVLASGADFYSSPKVSPNGKKIAWIQWCHPNMPWDSTELWVGDLSDDGSSVEEGTKKQFAGGNDISVMQPSWTATNELVYISDQTDWWNLYHVTSTGNHVNLFPREQEIGGPHWAFGNNGYQIDPRNNGEIVTLFGQELGILDMMTGHYRKLETGFKSHSFVSVAGDGTIYCVAGSPTKFPCIIRVNSTSGKVDIIRESKSLELDKGYFSIPETISWNTTDNEVAHGYLYPPQNKDYQAPTGELPPLLVKAHGGPTAATTSSLNLRIQYFTSRGFAVLDVNYRGSTGYGKKYRHRLRNSWGICDVDDSCSGAQHLADTGRVDKNRLCIDGSSAGGYTTLACLTFKSVFKAGASHYGVADLEALAKDTHKFESRYLDTIISPYEEKYYHIYKERSPINHVDKLNCALAIFQGDEDKIVPPNQAEMIYKAVKARGLPTMFVLFKGEQHGFRKAENIQTSLDGELYFFSKVFGFEAADINVQLSIDNLK</sequence>
<protein>
    <recommendedName>
        <fullName evidence="1">Peptidase S9 prolyl oligopeptidase catalytic domain-containing protein</fullName>
    </recommendedName>
</protein>